<feature type="transmembrane region" description="Helical" evidence="7">
    <location>
        <begin position="258"/>
        <end position="279"/>
    </location>
</feature>
<dbReference type="AlphaFoldDB" id="A0A837R9U9"/>
<organism evidence="9 10">
    <name type="scientific">Lactiplantibacillus pentosus DSM 20314</name>
    <dbReference type="NCBI Taxonomy" id="1423791"/>
    <lineage>
        <taxon>Bacteria</taxon>
        <taxon>Bacillati</taxon>
        <taxon>Bacillota</taxon>
        <taxon>Bacilli</taxon>
        <taxon>Lactobacillales</taxon>
        <taxon>Lactobacillaceae</taxon>
        <taxon>Lactiplantibacillus</taxon>
    </lineage>
</organism>
<keyword evidence="6 7" id="KW-0472">Membrane</keyword>
<evidence type="ECO:0000256" key="7">
    <source>
        <dbReference type="SAM" id="Phobius"/>
    </source>
</evidence>
<keyword evidence="3" id="KW-1003">Cell membrane</keyword>
<dbReference type="Proteomes" id="UP000051020">
    <property type="component" value="Unassembled WGS sequence"/>
</dbReference>
<feature type="transmembrane region" description="Helical" evidence="7">
    <location>
        <begin position="312"/>
        <end position="333"/>
    </location>
</feature>
<feature type="transmembrane region" description="Helical" evidence="7">
    <location>
        <begin position="378"/>
        <end position="398"/>
    </location>
</feature>
<evidence type="ECO:0000313" key="10">
    <source>
        <dbReference type="Proteomes" id="UP000051020"/>
    </source>
</evidence>
<evidence type="ECO:0000256" key="3">
    <source>
        <dbReference type="ARBA" id="ARBA00022475"/>
    </source>
</evidence>
<reference evidence="9 10" key="1">
    <citation type="journal article" date="2015" name="Genome Announc.">
        <title>Expanding the biotechnology potential of lactobacilli through comparative genomics of 213 strains and associated genera.</title>
        <authorList>
            <person name="Sun Z."/>
            <person name="Harris H.M."/>
            <person name="McCann A."/>
            <person name="Guo C."/>
            <person name="Argimon S."/>
            <person name="Zhang W."/>
            <person name="Yang X."/>
            <person name="Jeffery I.B."/>
            <person name="Cooney J.C."/>
            <person name="Kagawa T.F."/>
            <person name="Liu W."/>
            <person name="Song Y."/>
            <person name="Salvetti E."/>
            <person name="Wrobel A."/>
            <person name="Rasinkangas P."/>
            <person name="Parkhill J."/>
            <person name="Rea M.C."/>
            <person name="O'Sullivan O."/>
            <person name="Ritari J."/>
            <person name="Douillard F.P."/>
            <person name="Paul Ross R."/>
            <person name="Yang R."/>
            <person name="Briner A.E."/>
            <person name="Felis G.E."/>
            <person name="de Vos W.M."/>
            <person name="Barrangou R."/>
            <person name="Klaenhammer T.R."/>
            <person name="Caufield P.W."/>
            <person name="Cui Y."/>
            <person name="Zhang H."/>
            <person name="O'Toole P.W."/>
        </authorList>
    </citation>
    <scope>NUCLEOTIDE SEQUENCE [LARGE SCALE GENOMIC DNA]</scope>
    <source>
        <strain evidence="9 10">DSM 20314</strain>
    </source>
</reference>
<sequence>MHNIFAKYLNKSVFYYLSGTFINNIGNGIFTLITSKIIYDQTNSVAMIGLIIIIQNVIASSFNLIAGHIADQLSAKKISMIADIVQGAAVLISLLLINTRFRLAALLTTMILINLALPFFRAANFKNVAEIKRGSLELSSLNAIRSSLNQGGQLIGVALATPFIYYSWYESALLINMITFFISACCTARIEVVIANDVEATVQTVNDNLIKDWIVFIGFLKRNWVILVVLIFTIFDYLAVNVVNLMEIKYSTKVLHNVAWMGMMDGFFAVGSMLSFLIVGRLSQRWNFNVLIWLGLFVQGIGFIILSQTSSVWLTMAMMWLIGLFNGTSITVFQTSLQLNLETKIHGKISSFRDILVSLSTIVLIPLFSKAIDYSVLQGLLLLGMVLIGVTVVLVIVAQGAKFKQLKINGR</sequence>
<dbReference type="EMBL" id="AZCU01000008">
    <property type="protein sequence ID" value="KRK25314.1"/>
    <property type="molecule type" value="Genomic_DNA"/>
</dbReference>
<name>A0A837R9U9_LACPE</name>
<evidence type="ECO:0000256" key="5">
    <source>
        <dbReference type="ARBA" id="ARBA00022989"/>
    </source>
</evidence>
<evidence type="ECO:0000313" key="9">
    <source>
        <dbReference type="EMBL" id="KRK25314.1"/>
    </source>
</evidence>
<feature type="transmembrane region" description="Helical" evidence="7">
    <location>
        <begin position="12"/>
        <end position="33"/>
    </location>
</feature>
<proteinExistence type="predicted"/>
<dbReference type="CDD" id="cd06173">
    <property type="entry name" value="MFS_MefA_like"/>
    <property type="match status" value="1"/>
</dbReference>
<dbReference type="InterPro" id="IPR036259">
    <property type="entry name" value="MFS_trans_sf"/>
</dbReference>
<accession>A0A837R9U9</accession>
<evidence type="ECO:0000256" key="1">
    <source>
        <dbReference type="ARBA" id="ARBA00004651"/>
    </source>
</evidence>
<dbReference type="InterPro" id="IPR011701">
    <property type="entry name" value="MFS"/>
</dbReference>
<feature type="domain" description="Major facilitator superfamily (MFS) profile" evidence="8">
    <location>
        <begin position="225"/>
        <end position="411"/>
    </location>
</feature>
<evidence type="ECO:0000256" key="6">
    <source>
        <dbReference type="ARBA" id="ARBA00023136"/>
    </source>
</evidence>
<dbReference type="PROSITE" id="PS50850">
    <property type="entry name" value="MFS"/>
    <property type="match status" value="1"/>
</dbReference>
<dbReference type="Pfam" id="PF07690">
    <property type="entry name" value="MFS_1"/>
    <property type="match status" value="1"/>
</dbReference>
<feature type="transmembrane region" description="Helical" evidence="7">
    <location>
        <begin position="354"/>
        <end position="372"/>
    </location>
</feature>
<dbReference type="GO" id="GO:0005886">
    <property type="term" value="C:plasma membrane"/>
    <property type="evidence" value="ECO:0007669"/>
    <property type="project" value="UniProtKB-SubCell"/>
</dbReference>
<evidence type="ECO:0000259" key="8">
    <source>
        <dbReference type="PROSITE" id="PS50850"/>
    </source>
</evidence>
<keyword evidence="2" id="KW-0813">Transport</keyword>
<dbReference type="InterPro" id="IPR020846">
    <property type="entry name" value="MFS_dom"/>
</dbReference>
<gene>
    <name evidence="9" type="ORF">FD24_GL003162</name>
</gene>
<protein>
    <recommendedName>
        <fullName evidence="8">Major facilitator superfamily (MFS) profile domain-containing protein</fullName>
    </recommendedName>
</protein>
<feature type="transmembrane region" description="Helical" evidence="7">
    <location>
        <begin position="78"/>
        <end position="97"/>
    </location>
</feature>
<dbReference type="GeneID" id="49395193"/>
<keyword evidence="5 7" id="KW-1133">Transmembrane helix</keyword>
<feature type="transmembrane region" description="Helical" evidence="7">
    <location>
        <begin position="103"/>
        <end position="123"/>
    </location>
</feature>
<comment type="caution">
    <text evidence="9">The sequence shown here is derived from an EMBL/GenBank/DDBJ whole genome shotgun (WGS) entry which is preliminary data.</text>
</comment>
<dbReference type="RefSeq" id="WP_050339829.1">
    <property type="nucleotide sequence ID" value="NZ_AZCU01000008.1"/>
</dbReference>
<feature type="transmembrane region" description="Helical" evidence="7">
    <location>
        <begin position="286"/>
        <end position="306"/>
    </location>
</feature>
<dbReference type="Gene3D" id="1.20.1250.20">
    <property type="entry name" value="MFS general substrate transporter like domains"/>
    <property type="match status" value="2"/>
</dbReference>
<dbReference type="PANTHER" id="PTHR23513">
    <property type="entry name" value="INTEGRAL MEMBRANE EFFLUX PROTEIN-RELATED"/>
    <property type="match status" value="1"/>
</dbReference>
<feature type="transmembrane region" description="Helical" evidence="7">
    <location>
        <begin position="224"/>
        <end position="246"/>
    </location>
</feature>
<evidence type="ECO:0000256" key="4">
    <source>
        <dbReference type="ARBA" id="ARBA00022692"/>
    </source>
</evidence>
<feature type="transmembrane region" description="Helical" evidence="7">
    <location>
        <begin position="45"/>
        <end position="66"/>
    </location>
</feature>
<comment type="subcellular location">
    <subcellularLocation>
        <location evidence="1">Cell membrane</location>
        <topology evidence="1">Multi-pass membrane protein</topology>
    </subcellularLocation>
</comment>
<keyword evidence="4 7" id="KW-0812">Transmembrane</keyword>
<dbReference type="PANTHER" id="PTHR23513:SF6">
    <property type="entry name" value="MAJOR FACILITATOR SUPERFAMILY ASSOCIATED DOMAIN-CONTAINING PROTEIN"/>
    <property type="match status" value="1"/>
</dbReference>
<dbReference type="SUPFAM" id="SSF103473">
    <property type="entry name" value="MFS general substrate transporter"/>
    <property type="match status" value="1"/>
</dbReference>
<evidence type="ECO:0000256" key="2">
    <source>
        <dbReference type="ARBA" id="ARBA00022448"/>
    </source>
</evidence>
<dbReference type="GO" id="GO:0022857">
    <property type="term" value="F:transmembrane transporter activity"/>
    <property type="evidence" value="ECO:0007669"/>
    <property type="project" value="InterPro"/>
</dbReference>